<evidence type="ECO:0000313" key="3">
    <source>
        <dbReference type="Proteomes" id="UP001141422"/>
    </source>
</evidence>
<sequence length="77" mass="8096">MTTQKIEFGVSGMHCGGCSGHLTTMLSELPGVTEVKVDHVAGTASLSVDYDQTTFEDITECVLDAGFEVVSGSLKNL</sequence>
<accession>A0ABT4IG50</accession>
<dbReference type="Pfam" id="PF00403">
    <property type="entry name" value="HMA"/>
    <property type="match status" value="1"/>
</dbReference>
<dbReference type="EMBL" id="JAPTGB010000010">
    <property type="protein sequence ID" value="MCZ0860709.1"/>
    <property type="molecule type" value="Genomic_DNA"/>
</dbReference>
<keyword evidence="3" id="KW-1185">Reference proteome</keyword>
<organism evidence="2 3">
    <name type="scientific">Methanocorpusculum petauri</name>
    <dbReference type="NCBI Taxonomy" id="3002863"/>
    <lineage>
        <taxon>Archaea</taxon>
        <taxon>Methanobacteriati</taxon>
        <taxon>Methanobacteriota</taxon>
        <taxon>Stenosarchaea group</taxon>
        <taxon>Methanomicrobia</taxon>
        <taxon>Methanomicrobiales</taxon>
        <taxon>Methanocorpusculaceae</taxon>
        <taxon>Methanocorpusculum</taxon>
    </lineage>
</organism>
<dbReference type="Proteomes" id="UP001141422">
    <property type="component" value="Unassembled WGS sequence"/>
</dbReference>
<name>A0ABT4IG50_9EURY</name>
<dbReference type="CDD" id="cd00371">
    <property type="entry name" value="HMA"/>
    <property type="match status" value="1"/>
</dbReference>
<evidence type="ECO:0000259" key="1">
    <source>
        <dbReference type="PROSITE" id="PS50846"/>
    </source>
</evidence>
<protein>
    <submittedName>
        <fullName evidence="2">Heavy-metal-associated domain-containing protein</fullName>
    </submittedName>
</protein>
<feature type="domain" description="HMA" evidence="1">
    <location>
        <begin position="4"/>
        <end position="70"/>
    </location>
</feature>
<dbReference type="SUPFAM" id="SSF55008">
    <property type="entry name" value="HMA, heavy metal-associated domain"/>
    <property type="match status" value="1"/>
</dbReference>
<comment type="caution">
    <text evidence="2">The sequence shown here is derived from an EMBL/GenBank/DDBJ whole genome shotgun (WGS) entry which is preliminary data.</text>
</comment>
<proteinExistence type="predicted"/>
<dbReference type="PROSITE" id="PS50846">
    <property type="entry name" value="HMA_2"/>
    <property type="match status" value="1"/>
</dbReference>
<reference evidence="2" key="1">
    <citation type="submission" date="2022-12" db="EMBL/GenBank/DDBJ databases">
        <title>Isolation and characterisation of novel Methanocorpusculum spp. from native Australian herbivores indicates the genus is ancestrally host-associated.</title>
        <authorList>
            <person name="Volmer J.G."/>
            <person name="Soo R.M."/>
            <person name="Evans P.N."/>
            <person name="Hoedt E.C."/>
            <person name="Astorga Alsina A.L."/>
            <person name="Woodcroft B.J."/>
            <person name="Tyson G.W."/>
            <person name="Hugenholtz P."/>
            <person name="Morrison M."/>
        </authorList>
    </citation>
    <scope>NUCLEOTIDE SEQUENCE</scope>
    <source>
        <strain evidence="2">MG</strain>
    </source>
</reference>
<evidence type="ECO:0000313" key="2">
    <source>
        <dbReference type="EMBL" id="MCZ0860709.1"/>
    </source>
</evidence>
<dbReference type="InterPro" id="IPR036163">
    <property type="entry name" value="HMA_dom_sf"/>
</dbReference>
<gene>
    <name evidence="2" type="ORF">O0S10_05615</name>
</gene>
<dbReference type="Gene3D" id="3.30.70.100">
    <property type="match status" value="1"/>
</dbReference>
<dbReference type="InterPro" id="IPR006121">
    <property type="entry name" value="HMA_dom"/>
</dbReference>
<dbReference type="RefSeq" id="WP_268924918.1">
    <property type="nucleotide sequence ID" value="NZ_JAPTGB010000010.1"/>
</dbReference>